<feature type="compositionally biased region" description="Basic and acidic residues" evidence="1">
    <location>
        <begin position="613"/>
        <end position="623"/>
    </location>
</feature>
<feature type="region of interest" description="Disordered" evidence="1">
    <location>
        <begin position="693"/>
        <end position="727"/>
    </location>
</feature>
<keyword evidence="3" id="KW-1185">Reference proteome</keyword>
<dbReference type="AlphaFoldDB" id="A0ABD3H8L7"/>
<feature type="region of interest" description="Disordered" evidence="1">
    <location>
        <begin position="98"/>
        <end position="250"/>
    </location>
</feature>
<proteinExistence type="predicted"/>
<reference evidence="2 3" key="1">
    <citation type="submission" date="2024-09" db="EMBL/GenBank/DDBJ databases">
        <title>Chromosome-scale assembly of Riccia sorocarpa.</title>
        <authorList>
            <person name="Paukszto L."/>
        </authorList>
    </citation>
    <scope>NUCLEOTIDE SEQUENCE [LARGE SCALE GENOMIC DNA]</scope>
    <source>
        <strain evidence="2">LP-2024</strain>
        <tissue evidence="2">Aerial parts of the thallus</tissue>
    </source>
</reference>
<evidence type="ECO:0000256" key="1">
    <source>
        <dbReference type="SAM" id="MobiDB-lite"/>
    </source>
</evidence>
<feature type="compositionally biased region" description="Polar residues" evidence="1">
    <location>
        <begin position="341"/>
        <end position="353"/>
    </location>
</feature>
<feature type="region of interest" description="Disordered" evidence="1">
    <location>
        <begin position="601"/>
        <end position="623"/>
    </location>
</feature>
<evidence type="ECO:0000313" key="3">
    <source>
        <dbReference type="Proteomes" id="UP001633002"/>
    </source>
</evidence>
<feature type="compositionally biased region" description="Polar residues" evidence="1">
    <location>
        <begin position="216"/>
        <end position="228"/>
    </location>
</feature>
<feature type="region of interest" description="Disordered" evidence="1">
    <location>
        <begin position="313"/>
        <end position="370"/>
    </location>
</feature>
<dbReference type="Proteomes" id="UP001633002">
    <property type="component" value="Unassembled WGS sequence"/>
</dbReference>
<organism evidence="2 3">
    <name type="scientific">Riccia sorocarpa</name>
    <dbReference type="NCBI Taxonomy" id="122646"/>
    <lineage>
        <taxon>Eukaryota</taxon>
        <taxon>Viridiplantae</taxon>
        <taxon>Streptophyta</taxon>
        <taxon>Embryophyta</taxon>
        <taxon>Marchantiophyta</taxon>
        <taxon>Marchantiopsida</taxon>
        <taxon>Marchantiidae</taxon>
        <taxon>Marchantiales</taxon>
        <taxon>Ricciaceae</taxon>
        <taxon>Riccia</taxon>
    </lineage>
</organism>
<name>A0ABD3H8L7_9MARC</name>
<feature type="region of interest" description="Disordered" evidence="1">
    <location>
        <begin position="474"/>
        <end position="511"/>
    </location>
</feature>
<evidence type="ECO:0000313" key="2">
    <source>
        <dbReference type="EMBL" id="KAL3687858.1"/>
    </source>
</evidence>
<feature type="compositionally biased region" description="Basic and acidic residues" evidence="1">
    <location>
        <begin position="499"/>
        <end position="511"/>
    </location>
</feature>
<feature type="compositionally biased region" description="Polar residues" evidence="1">
    <location>
        <begin position="110"/>
        <end position="119"/>
    </location>
</feature>
<feature type="compositionally biased region" description="Polar residues" evidence="1">
    <location>
        <begin position="438"/>
        <end position="453"/>
    </location>
</feature>
<comment type="caution">
    <text evidence="2">The sequence shown here is derived from an EMBL/GenBank/DDBJ whole genome shotgun (WGS) entry which is preliminary data.</text>
</comment>
<dbReference type="EMBL" id="JBJQOH010000004">
    <property type="protein sequence ID" value="KAL3687858.1"/>
    <property type="molecule type" value="Genomic_DNA"/>
</dbReference>
<feature type="region of interest" description="Disordered" evidence="1">
    <location>
        <begin position="431"/>
        <end position="454"/>
    </location>
</feature>
<sequence length="876" mass="93590">MGKCMSKDQMLQDKLIQHISSPVRTDNGVGFALGRLSSSHQTRWVKYEDMVPSEEVKPVVSEGQPTMTRSGSRSYGLTYPHGHLVSCVAFVSSGPHGDSECSCGQRRPSESTQTASSPAQEKLTTEVAKTPAKPTTESNTYRDAPKHDVENAVVRPAKPLFHTTNKNRPALRETSVNIIVPAEVPSSKPGKVTNGTYGSVDSENKVPRRAPARGTPRSSVTEKSQALSSPPGRKPPVRPQRSETADCSDEVLKSPVLVEKICSPKNVTSPTLGSSLQSILSAICDSDSSSLVEEVISKASAAHSRCKDLEKAYPAESKASHTPLSDESDTESSLGEIDPDTPSSKTVSRQSFDQSEDDAPGHTPVTARSVRTRLPIDSECRNEEKPLHWRASALYTNCLFEESPAKNAVKSAERRFSGGGTKFTIGHDAAIGHERGSETSYPVTAASGPTQELLQPDSADIGLELKLERVNETLSSGASTSTFDREPSSSAILEMTTPAKDDTLNSESEKSSEVKAFLQSTKKVVLSLSPDGTADCESTVKQQPSVTDSLTSSSFREIFSSSSLAAVLELEALLVTSDVRRVSGHGVEGLQIVGSELTELFSSNARPSPPGSNKEEAGHSSRFEVKIGDLNVYPETTIPRSEHPLAVSSPRSLISSVELAEVVPYGQQESTGNGAASVSSENCELQSLELETAASGKHKPQLVSLAQAPQDAGDNQREERNSTLSYRCSNSPLPLRFPITTPGMRIPTPVSTTPEPFTDHSLHTALSLEDFQFLLDAAEGDEEKKADKGGSAGARTGNTLASFGRSILQKLRDSLPTTPISSIPSTPRMSASSTPLLEGILKGSTPQRTGPHANSVALSPEEIAEIWGAFEQIHLT</sequence>
<protein>
    <submittedName>
        <fullName evidence="2">Uncharacterized protein</fullName>
    </submittedName>
</protein>
<gene>
    <name evidence="2" type="ORF">R1sor_014167</name>
</gene>
<accession>A0ABD3H8L7</accession>